<accession>G8NUD0</accession>
<dbReference type="InterPro" id="IPR002139">
    <property type="entry name" value="Ribo/fructo_kinase"/>
</dbReference>
<dbReference type="eggNOG" id="COG0524">
    <property type="taxonomic scope" value="Bacteria"/>
</dbReference>
<dbReference type="EMBL" id="CP003130">
    <property type="protein sequence ID" value="AEU35286.1"/>
    <property type="molecule type" value="Genomic_DNA"/>
</dbReference>
<dbReference type="AlphaFoldDB" id="G8NUD0"/>
<evidence type="ECO:0000256" key="2">
    <source>
        <dbReference type="ARBA" id="ARBA00022679"/>
    </source>
</evidence>
<feature type="domain" description="Carbohydrate kinase PfkB" evidence="5">
    <location>
        <begin position="14"/>
        <end position="301"/>
    </location>
</feature>
<comment type="similarity">
    <text evidence="1 4">Belongs to the carbohydrate kinase PfkB family.</text>
</comment>
<dbReference type="KEGG" id="gma:AciX8_0937"/>
<dbReference type="PROSITE" id="PS00584">
    <property type="entry name" value="PFKB_KINASES_2"/>
    <property type="match status" value="1"/>
</dbReference>
<dbReference type="GO" id="GO:0006000">
    <property type="term" value="P:fructose metabolic process"/>
    <property type="evidence" value="ECO:0007669"/>
    <property type="project" value="UniProtKB-ARBA"/>
</dbReference>
<dbReference type="PRINTS" id="PR00990">
    <property type="entry name" value="RIBOKINASE"/>
</dbReference>
<reference evidence="6 7" key="1">
    <citation type="submission" date="2011-11" db="EMBL/GenBank/DDBJ databases">
        <title>Complete sequence of Granulicella mallensis MP5ACTX8.</title>
        <authorList>
            <consortium name="US DOE Joint Genome Institute"/>
            <person name="Lucas S."/>
            <person name="Copeland A."/>
            <person name="Lapidus A."/>
            <person name="Cheng J.-F."/>
            <person name="Goodwin L."/>
            <person name="Pitluck S."/>
            <person name="Peters L."/>
            <person name="Lu M."/>
            <person name="Detter J.C."/>
            <person name="Han C."/>
            <person name="Tapia R."/>
            <person name="Land M."/>
            <person name="Hauser L."/>
            <person name="Kyrpides N."/>
            <person name="Ivanova N."/>
            <person name="Mikhailova N."/>
            <person name="Pagani I."/>
            <person name="Rawat S."/>
            <person name="Mannisto M."/>
            <person name="Haggblom M."/>
            <person name="Woyke T."/>
        </authorList>
    </citation>
    <scope>NUCLEOTIDE SEQUENCE [LARGE SCALE GENOMIC DNA]</scope>
    <source>
        <strain evidence="7">ATCC BAA-1857 / DSM 23137 / MP5ACTX8</strain>
    </source>
</reference>
<dbReference type="CDD" id="cd01166">
    <property type="entry name" value="KdgK"/>
    <property type="match status" value="1"/>
</dbReference>
<keyword evidence="7" id="KW-1185">Reference proteome</keyword>
<dbReference type="InterPro" id="IPR029056">
    <property type="entry name" value="Ribokinase-like"/>
</dbReference>
<evidence type="ECO:0000256" key="3">
    <source>
        <dbReference type="ARBA" id="ARBA00022777"/>
    </source>
</evidence>
<dbReference type="OrthoDB" id="9813569at2"/>
<keyword evidence="2 4" id="KW-0808">Transferase</keyword>
<evidence type="ECO:0000313" key="6">
    <source>
        <dbReference type="EMBL" id="AEU35286.1"/>
    </source>
</evidence>
<evidence type="ECO:0000256" key="4">
    <source>
        <dbReference type="RuleBase" id="RU003704"/>
    </source>
</evidence>
<organism evidence="6 7">
    <name type="scientific">Granulicella mallensis (strain ATCC BAA-1857 / DSM 23137 / MP5ACTX8)</name>
    <dbReference type="NCBI Taxonomy" id="682795"/>
    <lineage>
        <taxon>Bacteria</taxon>
        <taxon>Pseudomonadati</taxon>
        <taxon>Acidobacteriota</taxon>
        <taxon>Terriglobia</taxon>
        <taxon>Terriglobales</taxon>
        <taxon>Acidobacteriaceae</taxon>
        <taxon>Granulicella</taxon>
    </lineage>
</organism>
<sequence length="320" mass="34473">MNANSKNNHRKPLDICIVGETNLDLVLYGLPEEMPVERELLGSGFEMTLGGSSSILTHNLAVLGTRVGFVSEVGNDAMGDIAQDYLKGSGVDLSHFRQKAGAKTGVTLLLPHGKKRHILTYPGVMSELRVEDLDFAYLTSARHFHLSSLFLQTGLHPGLPQLFDDLKSAGLTVSLDTNDDPTGAWHGVLDQLLDKVDILLPNEDELLQIADAATTEQALDKLAPRLPLIVVKCGTRGALVQRGKERKWVPPFVVEPVDTIGAGDSFNAGFLNAWLAGEDPMRAATMGNLTGALSTLRPGGVEAHRDVSLRTQFLGTHALS</sequence>
<dbReference type="SUPFAM" id="SSF53613">
    <property type="entry name" value="Ribokinase-like"/>
    <property type="match status" value="1"/>
</dbReference>
<proteinExistence type="inferred from homology"/>
<keyword evidence="3 4" id="KW-0418">Kinase</keyword>
<dbReference type="Proteomes" id="UP000007113">
    <property type="component" value="Chromosome"/>
</dbReference>
<evidence type="ECO:0000256" key="1">
    <source>
        <dbReference type="ARBA" id="ARBA00010688"/>
    </source>
</evidence>
<dbReference type="STRING" id="682795.AciX8_0937"/>
<dbReference type="InterPro" id="IPR011611">
    <property type="entry name" value="PfkB_dom"/>
</dbReference>
<dbReference type="InterPro" id="IPR002173">
    <property type="entry name" value="Carboh/pur_kinase_PfkB_CS"/>
</dbReference>
<evidence type="ECO:0000259" key="5">
    <source>
        <dbReference type="Pfam" id="PF00294"/>
    </source>
</evidence>
<evidence type="ECO:0000313" key="7">
    <source>
        <dbReference type="Proteomes" id="UP000007113"/>
    </source>
</evidence>
<dbReference type="GO" id="GO:0008865">
    <property type="term" value="F:fructokinase activity"/>
    <property type="evidence" value="ECO:0007669"/>
    <property type="project" value="UniProtKB-ARBA"/>
</dbReference>
<protein>
    <submittedName>
        <fullName evidence="6">PfkB domain protein</fullName>
    </submittedName>
</protein>
<dbReference type="Pfam" id="PF00294">
    <property type="entry name" value="PfkB"/>
    <property type="match status" value="1"/>
</dbReference>
<dbReference type="Gene3D" id="3.40.1190.20">
    <property type="match status" value="1"/>
</dbReference>
<dbReference type="HOGENOM" id="CLU_027634_6_0_0"/>
<gene>
    <name evidence="6" type="ordered locus">AciX8_0937</name>
</gene>
<name>G8NUD0_GRAMM</name>
<dbReference type="InterPro" id="IPR050306">
    <property type="entry name" value="PfkB_Carbo_kinase"/>
</dbReference>
<dbReference type="PANTHER" id="PTHR43085:SF57">
    <property type="entry name" value="CARBOHYDRATE KINASE PFKB DOMAIN-CONTAINING PROTEIN"/>
    <property type="match status" value="1"/>
</dbReference>
<dbReference type="PANTHER" id="PTHR43085">
    <property type="entry name" value="HEXOKINASE FAMILY MEMBER"/>
    <property type="match status" value="1"/>
</dbReference>